<proteinExistence type="predicted"/>
<protein>
    <submittedName>
        <fullName evidence="2">Uncharacterized protein</fullName>
    </submittedName>
</protein>
<evidence type="ECO:0000256" key="1">
    <source>
        <dbReference type="SAM" id="SignalP"/>
    </source>
</evidence>
<organism evidence="2 3">
    <name type="scientific">Actinomadura logoneensis</name>
    <dbReference type="NCBI Taxonomy" id="2293572"/>
    <lineage>
        <taxon>Bacteria</taxon>
        <taxon>Bacillati</taxon>
        <taxon>Actinomycetota</taxon>
        <taxon>Actinomycetes</taxon>
        <taxon>Streptosporangiales</taxon>
        <taxon>Thermomonosporaceae</taxon>
        <taxon>Actinomadura</taxon>
    </lineage>
</organism>
<dbReference type="AlphaFoldDB" id="A0A372JG71"/>
<evidence type="ECO:0000313" key="3">
    <source>
        <dbReference type="Proteomes" id="UP000261811"/>
    </source>
</evidence>
<comment type="caution">
    <text evidence="2">The sequence shown here is derived from an EMBL/GenBank/DDBJ whole genome shotgun (WGS) entry which is preliminary data.</text>
</comment>
<dbReference type="Proteomes" id="UP000261811">
    <property type="component" value="Unassembled WGS sequence"/>
</dbReference>
<feature type="chain" id="PRO_5039142828" evidence="1">
    <location>
        <begin position="23"/>
        <end position="367"/>
    </location>
</feature>
<keyword evidence="1" id="KW-0732">Signal</keyword>
<name>A0A372JG71_9ACTN</name>
<keyword evidence="3" id="KW-1185">Reference proteome</keyword>
<evidence type="ECO:0000313" key="2">
    <source>
        <dbReference type="EMBL" id="RFU38338.1"/>
    </source>
</evidence>
<dbReference type="EMBL" id="QURH01000825">
    <property type="protein sequence ID" value="RFU38338.1"/>
    <property type="molecule type" value="Genomic_DNA"/>
</dbReference>
<sequence length="367" mass="38947">MLNPLKAPAPLKAIFVAATALAAVVAVPVSADAASHAWRIALNVHPTSLSDMNTVTIASKKDGWAFGSGYRPNTKPAVVPFSYHWNGKTWKYVALPKGLDGNVWDASIVSPSNAWAVSSPGEGPGDGPNAVLHWNGKRWSVVKRDLPGHPGSVKAFSSKNVWVFGAGVAAPGSGTWHYDGRTWKPVKTGTFMPDGVSATSATNMWTYGRDAAPGKDFKTVGRFDGRRWTYTNVGVMVFGLLAVSPRSVWGLGCKYGAKNPNYLLHWNGKGWKKSAAPGTRCLSRLSLDGYGGLWAVSEDAKGNGVFVHRSKTGKWSTVRPPHPTGRPFLTMLAHVPGTGVTFATSITSVIGKSGGTTSSSGQLLKFS</sequence>
<gene>
    <name evidence="2" type="ORF">DZF91_28230</name>
</gene>
<accession>A0A372JG71</accession>
<dbReference type="RefSeq" id="WP_117360164.1">
    <property type="nucleotide sequence ID" value="NZ_QURH01000825.1"/>
</dbReference>
<dbReference type="OrthoDB" id="3515089at2"/>
<reference evidence="2 3" key="1">
    <citation type="submission" date="2018-08" db="EMBL/GenBank/DDBJ databases">
        <title>Actinomadura jelena sp. nov., a novel Actinomycete isolated from soil in Chad.</title>
        <authorList>
            <person name="Shi L."/>
        </authorList>
    </citation>
    <scope>NUCLEOTIDE SEQUENCE [LARGE SCALE GENOMIC DNA]</scope>
    <source>
        <strain evidence="2 3">NEAU-G17</strain>
    </source>
</reference>
<feature type="signal peptide" evidence="1">
    <location>
        <begin position="1"/>
        <end position="22"/>
    </location>
</feature>